<dbReference type="EMBL" id="JACSPW010000001">
    <property type="protein sequence ID" value="MBD8031568.1"/>
    <property type="molecule type" value="Genomic_DNA"/>
</dbReference>
<feature type="region of interest" description="Disordered" evidence="1">
    <location>
        <begin position="26"/>
        <end position="74"/>
    </location>
</feature>
<evidence type="ECO:0000313" key="3">
    <source>
        <dbReference type="EMBL" id="MBD8031568.1"/>
    </source>
</evidence>
<sequence>MKKSLTAISAALILSTVLAACNTDTDEPITTSASEEQLENENAQNEVQQEEQQEEKTESTEPIEETQDEQEVNKEEITTLTYSSNSQPFTEEVVEAKSEEMNYSIQHFENYTLVAEEPGVDQLIFSKDDGLSMQIEVVNKEEATFEQMKATAKEAISAIAPDNVKDLDFSTILTERPEILNITGYEGVVDGEKVVKVVLERTNLIATLTIYDTPQADLTDAFLQMGLTIQ</sequence>
<gene>
    <name evidence="3" type="ORF">H9632_00715</name>
</gene>
<keyword evidence="2" id="KW-0732">Signal</keyword>
<feature type="signal peptide" evidence="2">
    <location>
        <begin position="1"/>
        <end position="19"/>
    </location>
</feature>
<dbReference type="RefSeq" id="WP_191702217.1">
    <property type="nucleotide sequence ID" value="NZ_JACSPW010000001.1"/>
</dbReference>
<evidence type="ECO:0000256" key="2">
    <source>
        <dbReference type="SAM" id="SignalP"/>
    </source>
</evidence>
<organism evidence="3 4">
    <name type="scientific">Solibacillus merdavium</name>
    <dbReference type="NCBI Taxonomy" id="2762218"/>
    <lineage>
        <taxon>Bacteria</taxon>
        <taxon>Bacillati</taxon>
        <taxon>Bacillota</taxon>
        <taxon>Bacilli</taxon>
        <taxon>Bacillales</taxon>
        <taxon>Caryophanaceae</taxon>
        <taxon>Solibacillus</taxon>
    </lineage>
</organism>
<accession>A0ABR8XI06</accession>
<feature type="compositionally biased region" description="Acidic residues" evidence="1">
    <location>
        <begin position="61"/>
        <end position="70"/>
    </location>
</feature>
<evidence type="ECO:0000256" key="1">
    <source>
        <dbReference type="SAM" id="MobiDB-lite"/>
    </source>
</evidence>
<keyword evidence="4" id="KW-1185">Reference proteome</keyword>
<name>A0ABR8XI06_9BACL</name>
<protein>
    <submittedName>
        <fullName evidence="3">Chemotaxis protein</fullName>
    </submittedName>
</protein>
<dbReference type="Proteomes" id="UP000600565">
    <property type="component" value="Unassembled WGS sequence"/>
</dbReference>
<proteinExistence type="predicted"/>
<dbReference type="PROSITE" id="PS51257">
    <property type="entry name" value="PROKAR_LIPOPROTEIN"/>
    <property type="match status" value="1"/>
</dbReference>
<feature type="chain" id="PRO_5046736609" evidence="2">
    <location>
        <begin position="20"/>
        <end position="230"/>
    </location>
</feature>
<comment type="caution">
    <text evidence="3">The sequence shown here is derived from an EMBL/GenBank/DDBJ whole genome shotgun (WGS) entry which is preliminary data.</text>
</comment>
<reference evidence="3 4" key="1">
    <citation type="submission" date="2020-08" db="EMBL/GenBank/DDBJ databases">
        <title>A Genomic Blueprint of the Chicken Gut Microbiome.</title>
        <authorList>
            <person name="Gilroy R."/>
            <person name="Ravi A."/>
            <person name="Getino M."/>
            <person name="Pursley I."/>
            <person name="Horton D.L."/>
            <person name="Alikhan N.-F."/>
            <person name="Baker D."/>
            <person name="Gharbi K."/>
            <person name="Hall N."/>
            <person name="Watson M."/>
            <person name="Adriaenssens E.M."/>
            <person name="Foster-Nyarko E."/>
            <person name="Jarju S."/>
            <person name="Secka A."/>
            <person name="Antonio M."/>
            <person name="Oren A."/>
            <person name="Chaudhuri R."/>
            <person name="La Ragione R.M."/>
            <person name="Hildebrand F."/>
            <person name="Pallen M.J."/>
        </authorList>
    </citation>
    <scope>NUCLEOTIDE SEQUENCE [LARGE SCALE GENOMIC DNA]</scope>
    <source>
        <strain evidence="3 4">Sa1YVA6</strain>
    </source>
</reference>
<evidence type="ECO:0000313" key="4">
    <source>
        <dbReference type="Proteomes" id="UP000600565"/>
    </source>
</evidence>